<organism evidence="3">
    <name type="scientific">Alexandrium andersonii</name>
    <dbReference type="NCBI Taxonomy" id="327968"/>
    <lineage>
        <taxon>Eukaryota</taxon>
        <taxon>Sar</taxon>
        <taxon>Alveolata</taxon>
        <taxon>Dinophyceae</taxon>
        <taxon>Gonyaulacales</taxon>
        <taxon>Pyrocystaceae</taxon>
        <taxon>Alexandrium</taxon>
    </lineage>
</organism>
<evidence type="ECO:0000313" key="3">
    <source>
        <dbReference type="EMBL" id="CAD9369956.1"/>
    </source>
</evidence>
<dbReference type="AlphaFoldDB" id="A0A7S2AJN5"/>
<keyword evidence="2" id="KW-0732">Signal</keyword>
<keyword evidence="1" id="KW-1133">Transmembrane helix</keyword>
<name>A0A7S2AJN5_9DINO</name>
<feature type="chain" id="PRO_5030760596" evidence="2">
    <location>
        <begin position="21"/>
        <end position="123"/>
    </location>
</feature>
<dbReference type="EMBL" id="HBGQ01008769">
    <property type="protein sequence ID" value="CAD9369956.1"/>
    <property type="molecule type" value="Transcribed_RNA"/>
</dbReference>
<accession>A0A7S2AJN5</accession>
<feature type="transmembrane region" description="Helical" evidence="1">
    <location>
        <begin position="99"/>
        <end position="122"/>
    </location>
</feature>
<sequence length="123" mass="12653">MARQSSSLLVVAIFALACLALGPVFVAPPSSSRQVLRGSPAVEELFETEAAALAAQPLANKHAKPAAALASAAISGAIALASEPAFADYDDRQKQASGVMIFVIFAAVAITAGFVIFLTNMYK</sequence>
<evidence type="ECO:0000256" key="1">
    <source>
        <dbReference type="SAM" id="Phobius"/>
    </source>
</evidence>
<keyword evidence="1" id="KW-0472">Membrane</keyword>
<feature type="signal peptide" evidence="2">
    <location>
        <begin position="1"/>
        <end position="20"/>
    </location>
</feature>
<evidence type="ECO:0000256" key="2">
    <source>
        <dbReference type="SAM" id="SignalP"/>
    </source>
</evidence>
<reference evidence="3" key="1">
    <citation type="submission" date="2021-01" db="EMBL/GenBank/DDBJ databases">
        <authorList>
            <person name="Corre E."/>
            <person name="Pelletier E."/>
            <person name="Niang G."/>
            <person name="Scheremetjew M."/>
            <person name="Finn R."/>
            <person name="Kale V."/>
            <person name="Holt S."/>
            <person name="Cochrane G."/>
            <person name="Meng A."/>
            <person name="Brown T."/>
            <person name="Cohen L."/>
        </authorList>
    </citation>
    <scope>NUCLEOTIDE SEQUENCE</scope>
    <source>
        <strain evidence="3">CCMP2222</strain>
    </source>
</reference>
<proteinExistence type="predicted"/>
<gene>
    <name evidence="3" type="ORF">AAND1436_LOCUS4321</name>
</gene>
<protein>
    <submittedName>
        <fullName evidence="3">Uncharacterized protein</fullName>
    </submittedName>
</protein>
<keyword evidence="1" id="KW-0812">Transmembrane</keyword>
<dbReference type="PROSITE" id="PS51257">
    <property type="entry name" value="PROKAR_LIPOPROTEIN"/>
    <property type="match status" value="1"/>
</dbReference>